<organism evidence="1 2">
    <name type="scientific">Flavobacterium johnsoniae</name>
    <name type="common">Cytophaga johnsonae</name>
    <dbReference type="NCBI Taxonomy" id="986"/>
    <lineage>
        <taxon>Bacteria</taxon>
        <taxon>Pseudomonadati</taxon>
        <taxon>Bacteroidota</taxon>
        <taxon>Flavobacteriia</taxon>
        <taxon>Flavobacteriales</taxon>
        <taxon>Flavobacteriaceae</taxon>
        <taxon>Flavobacterium</taxon>
    </lineage>
</organism>
<dbReference type="EMBL" id="MLFK01000010">
    <property type="protein sequence ID" value="OIV40361.1"/>
    <property type="molecule type" value="Genomic_DNA"/>
</dbReference>
<name>A0A1J7C3T9_FLAJO</name>
<protein>
    <submittedName>
        <fullName evidence="1">Uncharacterized protein</fullName>
    </submittedName>
</protein>
<sequence length="128" mass="14647">MKANGTLQTLADDKKSMRPSTCVEAVNFYYGETFKEDIKKINNLSKTDETKPIIKAGIELFEYAQEIQRNDFPKIAKMIDDGKTAEEVDLAARHLDNTKGVELDKKYKKVMDLLLPYADKHGVEYKKI</sequence>
<evidence type="ECO:0000313" key="1">
    <source>
        <dbReference type="EMBL" id="OIV40361.1"/>
    </source>
</evidence>
<keyword evidence="2" id="KW-1185">Reference proteome</keyword>
<proteinExistence type="predicted"/>
<dbReference type="Proteomes" id="UP000182826">
    <property type="component" value="Unassembled WGS sequence"/>
</dbReference>
<accession>A0A1J7C3T9</accession>
<reference evidence="1 2" key="1">
    <citation type="submission" date="2016-10" db="EMBL/GenBank/DDBJ databases">
        <title>Draft Genome Sequence of Rhizobacteria Flavobacterium johnsoniae CI04.</title>
        <authorList>
            <person name="Bravo J.I."/>
            <person name="Lozano G.L."/>
            <person name="Handelsman J."/>
        </authorList>
    </citation>
    <scope>NUCLEOTIDE SEQUENCE [LARGE SCALE GENOMIC DNA]</scope>
    <source>
        <strain evidence="1 2">CI04</strain>
    </source>
</reference>
<evidence type="ECO:0000313" key="2">
    <source>
        <dbReference type="Proteomes" id="UP000182826"/>
    </source>
</evidence>
<comment type="caution">
    <text evidence="1">The sequence shown here is derived from an EMBL/GenBank/DDBJ whole genome shotgun (WGS) entry which is preliminary data.</text>
</comment>
<gene>
    <name evidence="1" type="ORF">BKM63_19315</name>
</gene>
<dbReference type="AlphaFoldDB" id="A0A1J7C3T9"/>